<proteinExistence type="predicted"/>
<reference evidence="2" key="1">
    <citation type="submission" date="2018-05" db="EMBL/GenBank/DDBJ databases">
        <authorList>
            <person name="Lanie J.A."/>
            <person name="Ng W.-L."/>
            <person name="Kazmierczak K.M."/>
            <person name="Andrzejewski T.M."/>
            <person name="Davidsen T.M."/>
            <person name="Wayne K.J."/>
            <person name="Tettelin H."/>
            <person name="Glass J.I."/>
            <person name="Rusch D."/>
            <person name="Podicherti R."/>
            <person name="Tsui H.-C.T."/>
            <person name="Winkler M.E."/>
        </authorList>
    </citation>
    <scope>NUCLEOTIDE SEQUENCE</scope>
</reference>
<sequence length="266" mass="28729">LGQDPPFEAAGSVYLQGSGIGDSPILERHGALLPQGQVQGARGEPGRSGDLGGSGESGGGSPKKAWSAPHGNRRHTLRRAAATAWKRPFRRQRKTASGFRAGGGIAGEILGSLGEADHGVARPRYHFRPRLFQWRSGDGRGALRSRGRLVWARPVSAVRPRHEGNVGHAPASRMEGRQGQTGSPNRHFRGARPHDLQRQQETGCGLGVHRFRDEGSRRQRRTFPAGEQLSRLQAGLEGQAPPEEARVLRPVHGETPHRTGEGNSSR</sequence>
<feature type="compositionally biased region" description="Gly residues" evidence="1">
    <location>
        <begin position="49"/>
        <end position="61"/>
    </location>
</feature>
<evidence type="ECO:0000256" key="1">
    <source>
        <dbReference type="SAM" id="MobiDB-lite"/>
    </source>
</evidence>
<accession>A0A382Y1J2</accession>
<evidence type="ECO:0000313" key="2">
    <source>
        <dbReference type="EMBL" id="SVD76631.1"/>
    </source>
</evidence>
<feature type="region of interest" description="Disordered" evidence="1">
    <location>
        <begin position="1"/>
        <end position="76"/>
    </location>
</feature>
<feature type="non-terminal residue" evidence="2">
    <location>
        <position position="266"/>
    </location>
</feature>
<feature type="region of interest" description="Disordered" evidence="1">
    <location>
        <begin position="161"/>
        <end position="199"/>
    </location>
</feature>
<protein>
    <submittedName>
        <fullName evidence="2">Uncharacterized protein</fullName>
    </submittedName>
</protein>
<organism evidence="2">
    <name type="scientific">marine metagenome</name>
    <dbReference type="NCBI Taxonomy" id="408172"/>
    <lineage>
        <taxon>unclassified sequences</taxon>
        <taxon>metagenomes</taxon>
        <taxon>ecological metagenomes</taxon>
    </lineage>
</organism>
<feature type="compositionally biased region" description="Basic and acidic residues" evidence="1">
    <location>
        <begin position="243"/>
        <end position="260"/>
    </location>
</feature>
<gene>
    <name evidence="2" type="ORF">METZ01_LOCUS429485</name>
</gene>
<feature type="non-terminal residue" evidence="2">
    <location>
        <position position="1"/>
    </location>
</feature>
<dbReference type="EMBL" id="UINC01171851">
    <property type="protein sequence ID" value="SVD76631.1"/>
    <property type="molecule type" value="Genomic_DNA"/>
</dbReference>
<feature type="region of interest" description="Disordered" evidence="1">
    <location>
        <begin position="212"/>
        <end position="266"/>
    </location>
</feature>
<name>A0A382Y1J2_9ZZZZ</name>
<dbReference type="AlphaFoldDB" id="A0A382Y1J2"/>